<feature type="domain" description="GST C-terminal" evidence="2">
    <location>
        <begin position="142"/>
        <end position="281"/>
    </location>
</feature>
<dbReference type="InterPro" id="IPR036249">
    <property type="entry name" value="Thioredoxin-like_sf"/>
</dbReference>
<dbReference type="EMBL" id="JAACJJ010000015">
    <property type="protein sequence ID" value="KAF5325453.1"/>
    <property type="molecule type" value="Genomic_DNA"/>
</dbReference>
<dbReference type="CDD" id="cd00299">
    <property type="entry name" value="GST_C_family"/>
    <property type="match status" value="1"/>
</dbReference>
<gene>
    <name evidence="3" type="ORF">D9619_009973</name>
</gene>
<dbReference type="Pfam" id="PF13410">
    <property type="entry name" value="GST_C_2"/>
    <property type="match status" value="1"/>
</dbReference>
<comment type="caution">
    <text evidence="3">The sequence shown here is derived from an EMBL/GenBank/DDBJ whole genome shotgun (WGS) entry which is preliminary data.</text>
</comment>
<reference evidence="3 4" key="1">
    <citation type="journal article" date="2020" name="ISME J.">
        <title>Uncovering the hidden diversity of litter-decomposition mechanisms in mushroom-forming fungi.</title>
        <authorList>
            <person name="Floudas D."/>
            <person name="Bentzer J."/>
            <person name="Ahren D."/>
            <person name="Johansson T."/>
            <person name="Persson P."/>
            <person name="Tunlid A."/>
        </authorList>
    </citation>
    <scope>NUCLEOTIDE SEQUENCE [LARGE SCALE GENOMIC DNA]</scope>
    <source>
        <strain evidence="3 4">CBS 101986</strain>
    </source>
</reference>
<name>A0A8H5F6W8_9AGAR</name>
<evidence type="ECO:0008006" key="5">
    <source>
        <dbReference type="Google" id="ProtNLM"/>
    </source>
</evidence>
<sequence length="293" mass="32893">MAIKRPADKPSRTLQGRYLAVYSPCHWHRFKAAHPRTLVAPTSNMNKQPAYTVIGTYLSTFTRTITLGLQHKGIQYTHVPTYPHIAFSAHPLGYVPGLVIHAQHEGEEDINLCESQAIVRYIDRVAPEPSLHLIPGKGAVLDEKMWEFVSLAGSFGLPIIQGNIVMARVKALIGGLKEEQILEKLNAGPIAEMQRFLEATEKLMAPEGYIFGDKVTWADYFLYPLMANLKTTPEWGLVSERQKRWTDMMELQPEAQATTEGTLAAGAQIDMVQWGQMDANLTPIFYVRVYNMP</sequence>
<dbReference type="SUPFAM" id="SSF47616">
    <property type="entry name" value="GST C-terminal domain-like"/>
    <property type="match status" value="1"/>
</dbReference>
<evidence type="ECO:0000259" key="1">
    <source>
        <dbReference type="PROSITE" id="PS50404"/>
    </source>
</evidence>
<dbReference type="Proteomes" id="UP000567179">
    <property type="component" value="Unassembled WGS sequence"/>
</dbReference>
<dbReference type="PROSITE" id="PS50404">
    <property type="entry name" value="GST_NTER"/>
    <property type="match status" value="1"/>
</dbReference>
<evidence type="ECO:0000313" key="4">
    <source>
        <dbReference type="Proteomes" id="UP000567179"/>
    </source>
</evidence>
<dbReference type="OrthoDB" id="249703at2759"/>
<dbReference type="Gene3D" id="3.40.30.10">
    <property type="entry name" value="Glutaredoxin"/>
    <property type="match status" value="1"/>
</dbReference>
<dbReference type="SUPFAM" id="SSF52833">
    <property type="entry name" value="Thioredoxin-like"/>
    <property type="match status" value="1"/>
</dbReference>
<organism evidence="3 4">
    <name type="scientific">Psilocybe cf. subviscida</name>
    <dbReference type="NCBI Taxonomy" id="2480587"/>
    <lineage>
        <taxon>Eukaryota</taxon>
        <taxon>Fungi</taxon>
        <taxon>Dikarya</taxon>
        <taxon>Basidiomycota</taxon>
        <taxon>Agaricomycotina</taxon>
        <taxon>Agaricomycetes</taxon>
        <taxon>Agaricomycetidae</taxon>
        <taxon>Agaricales</taxon>
        <taxon>Agaricineae</taxon>
        <taxon>Strophariaceae</taxon>
        <taxon>Psilocybe</taxon>
    </lineage>
</organism>
<dbReference type="InterPro" id="IPR036282">
    <property type="entry name" value="Glutathione-S-Trfase_C_sf"/>
</dbReference>
<protein>
    <recommendedName>
        <fullName evidence="5">GST N-terminal domain-containing protein</fullName>
    </recommendedName>
</protein>
<dbReference type="InterPro" id="IPR010987">
    <property type="entry name" value="Glutathione-S-Trfase_C-like"/>
</dbReference>
<dbReference type="InterPro" id="IPR004045">
    <property type="entry name" value="Glutathione_S-Trfase_N"/>
</dbReference>
<feature type="domain" description="GST N-terminal" evidence="1">
    <location>
        <begin position="49"/>
        <end position="130"/>
    </location>
</feature>
<dbReference type="Gene3D" id="1.20.1050.10">
    <property type="match status" value="1"/>
</dbReference>
<dbReference type="PROSITE" id="PS50405">
    <property type="entry name" value="GST_CTER"/>
    <property type="match status" value="1"/>
</dbReference>
<dbReference type="AlphaFoldDB" id="A0A8H5F6W8"/>
<keyword evidence="4" id="KW-1185">Reference proteome</keyword>
<proteinExistence type="predicted"/>
<evidence type="ECO:0000259" key="2">
    <source>
        <dbReference type="PROSITE" id="PS50405"/>
    </source>
</evidence>
<dbReference type="Pfam" id="PF13417">
    <property type="entry name" value="GST_N_3"/>
    <property type="match status" value="1"/>
</dbReference>
<evidence type="ECO:0000313" key="3">
    <source>
        <dbReference type="EMBL" id="KAF5325453.1"/>
    </source>
</evidence>
<accession>A0A8H5F6W8</accession>